<dbReference type="AlphaFoldDB" id="A0A2U2MT87"/>
<evidence type="ECO:0008006" key="3">
    <source>
        <dbReference type="Google" id="ProtNLM"/>
    </source>
</evidence>
<evidence type="ECO:0000313" key="2">
    <source>
        <dbReference type="Proteomes" id="UP000245753"/>
    </source>
</evidence>
<dbReference type="InterPro" id="IPR011664">
    <property type="entry name" value="Abi_system_AbiD/AbiF-like"/>
</dbReference>
<keyword evidence="2" id="KW-1185">Reference proteome</keyword>
<protein>
    <recommendedName>
        <fullName evidence="3">Abi family protein</fullName>
    </recommendedName>
</protein>
<proteinExistence type="predicted"/>
<dbReference type="EMBL" id="QFFN01000008">
    <property type="protein sequence ID" value="PWG60063.1"/>
    <property type="molecule type" value="Genomic_DNA"/>
</dbReference>
<name>A0A2U2MT87_9BIFI</name>
<organism evidence="1 2">
    <name type="scientific">Bifidobacterium catulorum</name>
    <dbReference type="NCBI Taxonomy" id="1630173"/>
    <lineage>
        <taxon>Bacteria</taxon>
        <taxon>Bacillati</taxon>
        <taxon>Actinomycetota</taxon>
        <taxon>Actinomycetes</taxon>
        <taxon>Bifidobacteriales</taxon>
        <taxon>Bifidobacteriaceae</taxon>
        <taxon>Bifidobacterium</taxon>
    </lineage>
</organism>
<comment type="caution">
    <text evidence="1">The sequence shown here is derived from an EMBL/GenBank/DDBJ whole genome shotgun (WGS) entry which is preliminary data.</text>
</comment>
<reference evidence="1 2" key="1">
    <citation type="journal article" date="2018" name="Int. J. Syst. Evol. Microbiol.">
        <title>Bifidobacterium catulorum sp. nov., a novel taxon from the faeces of the baby common marmoset (Callithrix jacchus).</title>
        <authorList>
            <person name="Modesto M."/>
            <person name="Michelini S."/>
            <person name="Oki K."/>
            <person name="Biavati B."/>
            <person name="Watanabe K."/>
            <person name="Mattarelli P."/>
        </authorList>
    </citation>
    <scope>NUCLEOTIDE SEQUENCE [LARGE SCALE GENOMIC DNA]</scope>
    <source>
        <strain evidence="1 2">MRM 8.19</strain>
    </source>
</reference>
<sequence length="387" mass="44449">MHTEKYRRCVQQWQYTGTTTSKGDSAYSTVIACRCGFSTDGAALIPVDAPSVYLQEEVPLPNEYGNALNEQIQNLKADGVQFQIFNETQAKEYLDHRINLFKIKRFRINFRWEEGEYQGVDFAHLADLASVDYQLRLFCGYIAGRVEHDLKLRFNHLLMLDAQHDGYAVANLIDPRQEYVFEGEADFRDRSKKFSHSPYTEDYIRSYLSEPEIWNLWEIFDLSALFNAYKDYLATLQKKDHLTKLFGSVRRLRNAAAHNTCLLIGVPRRNAPRTEYIDSCLKALFNNSIPTPTGSVIKKSQLAYDFASLLCAFLIATQSEEARKHAADAALQLSSRIRRNIRLYIPGTDCRELTALLATLINLCDGFAEYSMNNHKQSGPLFYVPWK</sequence>
<dbReference type="Proteomes" id="UP000245753">
    <property type="component" value="Unassembled WGS sequence"/>
</dbReference>
<gene>
    <name evidence="1" type="ORF">DF200_04695</name>
</gene>
<evidence type="ECO:0000313" key="1">
    <source>
        <dbReference type="EMBL" id="PWG60063.1"/>
    </source>
</evidence>
<dbReference type="Pfam" id="PF07751">
    <property type="entry name" value="Abi_2"/>
    <property type="match status" value="1"/>
</dbReference>
<accession>A0A2U2MT87</accession>